<dbReference type="RefSeq" id="WP_214562546.1">
    <property type="nucleotide sequence ID" value="NZ_JAHEWX010000004.1"/>
</dbReference>
<comment type="caution">
    <text evidence="3">The sequence shown here is derived from an EMBL/GenBank/DDBJ whole genome shotgun (WGS) entry which is preliminary data.</text>
</comment>
<dbReference type="Proteomes" id="UP000709437">
    <property type="component" value="Unassembled WGS sequence"/>
</dbReference>
<keyword evidence="2" id="KW-0732">Signal</keyword>
<evidence type="ECO:0000313" key="3">
    <source>
        <dbReference type="EMBL" id="MBT1541245.1"/>
    </source>
</evidence>
<accession>A0A9Q2W595</accession>
<dbReference type="AlphaFoldDB" id="A0A9Q2W595"/>
<proteinExistence type="predicted"/>
<feature type="region of interest" description="Disordered" evidence="1">
    <location>
        <begin position="26"/>
        <end position="46"/>
    </location>
</feature>
<evidence type="ECO:0000256" key="2">
    <source>
        <dbReference type="SAM" id="SignalP"/>
    </source>
</evidence>
<gene>
    <name evidence="3" type="ORF">KK103_05670</name>
</gene>
<dbReference type="PROSITE" id="PS51257">
    <property type="entry name" value="PROKAR_LIPOPROTEIN"/>
    <property type="match status" value="1"/>
</dbReference>
<feature type="signal peptide" evidence="2">
    <location>
        <begin position="1"/>
        <end position="24"/>
    </location>
</feature>
<evidence type="ECO:0000313" key="4">
    <source>
        <dbReference type="Proteomes" id="UP000709437"/>
    </source>
</evidence>
<organism evidence="3 4">
    <name type="scientific">Curtobacterium flaccumfaciens pv. flaccumfaciens</name>
    <dbReference type="NCBI Taxonomy" id="138532"/>
    <lineage>
        <taxon>Bacteria</taxon>
        <taxon>Bacillati</taxon>
        <taxon>Actinomycetota</taxon>
        <taxon>Actinomycetes</taxon>
        <taxon>Micrococcales</taxon>
        <taxon>Microbacteriaceae</taxon>
        <taxon>Curtobacterium</taxon>
    </lineage>
</organism>
<name>A0A9Q2W595_9MICO</name>
<feature type="chain" id="PRO_5040329117" description="Lipoprotein" evidence="2">
    <location>
        <begin position="25"/>
        <end position="176"/>
    </location>
</feature>
<protein>
    <recommendedName>
        <fullName evidence="5">Lipoprotein</fullName>
    </recommendedName>
</protein>
<evidence type="ECO:0000256" key="1">
    <source>
        <dbReference type="SAM" id="MobiDB-lite"/>
    </source>
</evidence>
<dbReference type="EMBL" id="JAHEWX010000004">
    <property type="protein sequence ID" value="MBT1541245.1"/>
    <property type="molecule type" value="Genomic_DNA"/>
</dbReference>
<sequence length="176" mass="18130">MQWGRIAPVVALVVVLGGTLAGCATETSGDDDAGPTGPSTQAGPLQSGFCADYVPLKTSAERRDAADLVVDADVTKTDRTVELQGIYDVYEATVTDVPKGDEDASGPKPGDTIQVISTSDECETSGEPVEYLEGDPLADEGTFRLYLSPADDDGDAGDAAVWRLVVPGAAEPQPAG</sequence>
<reference evidence="3" key="1">
    <citation type="submission" date="2021-05" db="EMBL/GenBank/DDBJ databases">
        <title>Whole genome sequence of Curtobacterium flaccumfaciens pv. flaccumfaciens strain CFBP 3417.</title>
        <authorList>
            <person name="Osdaghi E."/>
            <person name="Taghouti G."/>
            <person name="Portier P."/>
            <person name="Fazliarab A."/>
            <person name="Taghavi S.M."/>
            <person name="Briand M."/>
            <person name="Le-Saux M."/>
            <person name="Jacques M.-A."/>
        </authorList>
    </citation>
    <scope>NUCLEOTIDE SEQUENCE</scope>
    <source>
        <strain evidence="3">CFBP 3417</strain>
    </source>
</reference>
<evidence type="ECO:0008006" key="5">
    <source>
        <dbReference type="Google" id="ProtNLM"/>
    </source>
</evidence>